<evidence type="ECO:0008006" key="5">
    <source>
        <dbReference type="Google" id="ProtNLM"/>
    </source>
</evidence>
<dbReference type="InterPro" id="IPR050317">
    <property type="entry name" value="Plant_Fungal_Acyltransferase"/>
</dbReference>
<dbReference type="EMBL" id="WWBZ02000011">
    <property type="protein sequence ID" value="KAF4311210.1"/>
    <property type="molecule type" value="Genomic_DNA"/>
</dbReference>
<dbReference type="Gene3D" id="3.30.559.10">
    <property type="entry name" value="Chloramphenicol acetyltransferase-like domain"/>
    <property type="match status" value="2"/>
</dbReference>
<dbReference type="PANTHER" id="PTHR31642">
    <property type="entry name" value="TRICHOTHECENE 3-O-ACETYLTRANSFERASE"/>
    <property type="match status" value="1"/>
</dbReference>
<dbReference type="Proteomes" id="UP000572817">
    <property type="component" value="Unassembled WGS sequence"/>
</dbReference>
<proteinExistence type="predicted"/>
<reference evidence="3" key="1">
    <citation type="submission" date="2020-04" db="EMBL/GenBank/DDBJ databases">
        <title>Genome Assembly and Annotation of Botryosphaeria dothidea sdau 11-99, a Latent Pathogen of Apple Fruit Ring Rot in China.</title>
        <authorList>
            <person name="Yu C."/>
            <person name="Diao Y."/>
            <person name="Lu Q."/>
            <person name="Zhao J."/>
            <person name="Cui S."/>
            <person name="Peng C."/>
            <person name="He B."/>
            <person name="Liu H."/>
        </authorList>
    </citation>
    <scope>NUCLEOTIDE SEQUENCE [LARGE SCALE GENOMIC DNA]</scope>
    <source>
        <strain evidence="3">Sdau11-99</strain>
    </source>
</reference>
<accession>A0A8H4J0X8</accession>
<keyword evidence="2" id="KW-0012">Acyltransferase</keyword>
<dbReference type="InterPro" id="IPR023213">
    <property type="entry name" value="CAT-like_dom_sf"/>
</dbReference>
<keyword evidence="1" id="KW-0808">Transferase</keyword>
<dbReference type="OrthoDB" id="444127at2759"/>
<evidence type="ECO:0000256" key="2">
    <source>
        <dbReference type="ARBA" id="ARBA00023315"/>
    </source>
</evidence>
<protein>
    <recommendedName>
        <fullName evidence="5">Transferase family protein</fullName>
    </recommendedName>
</protein>
<name>A0A8H4J0X8_9PEZI</name>
<gene>
    <name evidence="3" type="ORF">GTA08_BOTSDO13186</name>
</gene>
<evidence type="ECO:0000313" key="3">
    <source>
        <dbReference type="EMBL" id="KAF4311210.1"/>
    </source>
</evidence>
<dbReference type="Pfam" id="PF02458">
    <property type="entry name" value="Transferase"/>
    <property type="match status" value="1"/>
</dbReference>
<organism evidence="3 4">
    <name type="scientific">Botryosphaeria dothidea</name>
    <dbReference type="NCBI Taxonomy" id="55169"/>
    <lineage>
        <taxon>Eukaryota</taxon>
        <taxon>Fungi</taxon>
        <taxon>Dikarya</taxon>
        <taxon>Ascomycota</taxon>
        <taxon>Pezizomycotina</taxon>
        <taxon>Dothideomycetes</taxon>
        <taxon>Dothideomycetes incertae sedis</taxon>
        <taxon>Botryosphaeriales</taxon>
        <taxon>Botryosphaeriaceae</taxon>
        <taxon>Botryosphaeria</taxon>
    </lineage>
</organism>
<comment type="caution">
    <text evidence="3">The sequence shown here is derived from an EMBL/GenBank/DDBJ whole genome shotgun (WGS) entry which is preliminary data.</text>
</comment>
<dbReference type="PANTHER" id="PTHR31642:SF11">
    <property type="entry name" value="SHIKIMATE O-HYDROXYCINNAMOYLTRANSFERASE"/>
    <property type="match status" value="1"/>
</dbReference>
<sequence>MAAHSVTTITKSTIRCTSKAALSKLDSPMILGPLDQLVPPIIPVAVVYVYRATEDGKEVIPLERLRRAISTLLDYHPHLSGRLHIDESDGVRGINRLNTGMGLYEAQCASQLETTSSTPGRILLSDLPEGGNALLAPFEPTFDAICRDPIFTIQHTRFACGGVALGVRTPHTVTDAEGFFQVVRDLAEIYRTDALARPPHLRPYLSELLHNMTPEDRESALQFEPPLHTLTTDEAVPEPAQNPAAPAPPPPPVIGRVIRYSSADLSALKAHATNPDDSSTWVSTFDALSAHIWQRTYAARLRLVAAPATLSRAFLTSVNYRARLGVPARSPFNCLATPYGALAHDELAGAPLHRVAAAVHALVRAVAPADAAATARWVAAQPDVRRVAWGFDARAGSTMVSAWNKFDVYGGAAFEGGRPPALVAPPFTSVSLVDGLGYPMPTEGQASGGAEIDLYIALSEAVWEVLDGDEEWTRFGSG</sequence>
<dbReference type="GO" id="GO:0016747">
    <property type="term" value="F:acyltransferase activity, transferring groups other than amino-acyl groups"/>
    <property type="evidence" value="ECO:0007669"/>
    <property type="project" value="TreeGrafter"/>
</dbReference>
<dbReference type="SUPFAM" id="SSF52777">
    <property type="entry name" value="CoA-dependent acyltransferases"/>
    <property type="match status" value="1"/>
</dbReference>
<evidence type="ECO:0000313" key="4">
    <source>
        <dbReference type="Proteomes" id="UP000572817"/>
    </source>
</evidence>
<keyword evidence="4" id="KW-1185">Reference proteome</keyword>
<dbReference type="AlphaFoldDB" id="A0A8H4J0X8"/>
<evidence type="ECO:0000256" key="1">
    <source>
        <dbReference type="ARBA" id="ARBA00022679"/>
    </source>
</evidence>